<feature type="transmembrane region" description="Helical" evidence="1">
    <location>
        <begin position="91"/>
        <end position="118"/>
    </location>
</feature>
<keyword evidence="1" id="KW-0472">Membrane</keyword>
<evidence type="ECO:0000256" key="1">
    <source>
        <dbReference type="SAM" id="Phobius"/>
    </source>
</evidence>
<keyword evidence="1" id="KW-1133">Transmembrane helix</keyword>
<gene>
    <name evidence="2" type="ORF">KLO01_12030</name>
</gene>
<sequence>MPVFNTGMEQGVGTDRRSNLPWAVGFAVVLSVVFMLGSRFGNTASGTLRSVGWASVGTTVVLSPFALIWLVGELHLRFSPRDRVLRGVVGWTLVLAVIALIVFVGPVALYIAIVSFLLSSEGGAPT</sequence>
<feature type="transmembrane region" description="Helical" evidence="1">
    <location>
        <begin position="20"/>
        <end position="38"/>
    </location>
</feature>
<reference evidence="2 3" key="1">
    <citation type="submission" date="2019-07" db="EMBL/GenBank/DDBJ databases">
        <title>Whole genome shotgun sequence of Knoellia locipacati NBRC 109775.</title>
        <authorList>
            <person name="Hosoyama A."/>
            <person name="Uohara A."/>
            <person name="Ohji S."/>
            <person name="Ichikawa N."/>
        </authorList>
    </citation>
    <scope>NUCLEOTIDE SEQUENCE [LARGE SCALE GENOMIC DNA]</scope>
    <source>
        <strain evidence="2 3">NBRC 109775</strain>
    </source>
</reference>
<evidence type="ECO:0000313" key="2">
    <source>
        <dbReference type="EMBL" id="GEQ13156.1"/>
    </source>
</evidence>
<dbReference type="Proteomes" id="UP000321793">
    <property type="component" value="Unassembled WGS sequence"/>
</dbReference>
<name>A0A512SYZ9_9MICO</name>
<comment type="caution">
    <text evidence="2">The sequence shown here is derived from an EMBL/GenBank/DDBJ whole genome shotgun (WGS) entry which is preliminary data.</text>
</comment>
<organism evidence="2 3">
    <name type="scientific">Knoellia locipacati</name>
    <dbReference type="NCBI Taxonomy" id="882824"/>
    <lineage>
        <taxon>Bacteria</taxon>
        <taxon>Bacillati</taxon>
        <taxon>Actinomycetota</taxon>
        <taxon>Actinomycetes</taxon>
        <taxon>Micrococcales</taxon>
        <taxon>Intrasporangiaceae</taxon>
        <taxon>Knoellia</taxon>
    </lineage>
</organism>
<dbReference type="EMBL" id="BKBA01000004">
    <property type="protein sequence ID" value="GEQ13156.1"/>
    <property type="molecule type" value="Genomic_DNA"/>
</dbReference>
<dbReference type="AlphaFoldDB" id="A0A512SYZ9"/>
<proteinExistence type="predicted"/>
<keyword evidence="1" id="KW-0812">Transmembrane</keyword>
<evidence type="ECO:0000313" key="3">
    <source>
        <dbReference type="Proteomes" id="UP000321793"/>
    </source>
</evidence>
<feature type="transmembrane region" description="Helical" evidence="1">
    <location>
        <begin position="50"/>
        <end position="71"/>
    </location>
</feature>
<accession>A0A512SYZ9</accession>
<keyword evidence="3" id="KW-1185">Reference proteome</keyword>
<protein>
    <submittedName>
        <fullName evidence="2">Uncharacterized protein</fullName>
    </submittedName>
</protein>